<evidence type="ECO:0000313" key="3">
    <source>
        <dbReference type="EMBL" id="MEE1866471.1"/>
    </source>
</evidence>
<dbReference type="InterPro" id="IPR029044">
    <property type="entry name" value="Nucleotide-diphossugar_trans"/>
</dbReference>
<dbReference type="InterPro" id="IPR024770">
    <property type="entry name" value="TcdA/TcdB_cat"/>
</dbReference>
<dbReference type="GO" id="GO:0016757">
    <property type="term" value="F:glycosyltransferase activity"/>
    <property type="evidence" value="ECO:0007669"/>
    <property type="project" value="InterPro"/>
</dbReference>
<dbReference type="RefSeq" id="WP_330079298.1">
    <property type="nucleotide sequence ID" value="NZ_JAZDCU010000019.1"/>
</dbReference>
<evidence type="ECO:0000259" key="1">
    <source>
        <dbReference type="Pfam" id="PF12919"/>
    </source>
</evidence>
<keyword evidence="4" id="KW-1185">Reference proteome</keyword>
<dbReference type="InterPro" id="IPR046673">
    <property type="entry name" value="ToxA_N"/>
</dbReference>
<dbReference type="Proteomes" id="UP001307839">
    <property type="component" value="Unassembled WGS sequence"/>
</dbReference>
<dbReference type="SUPFAM" id="SSF53448">
    <property type="entry name" value="Nucleotide-diphospho-sugar transferases"/>
    <property type="match status" value="1"/>
</dbReference>
<gene>
    <name evidence="3" type="ORF">V0R53_08675</name>
</gene>
<comment type="caution">
    <text evidence="3">The sequence shown here is derived from an EMBL/GenBank/DDBJ whole genome shotgun (WGS) entry which is preliminary data.</text>
</comment>
<evidence type="ECO:0000259" key="2">
    <source>
        <dbReference type="Pfam" id="PF20178"/>
    </source>
</evidence>
<name>A0AB35WP74_9PSED</name>
<feature type="domain" description="Dermonecrotic toxin N-terminal" evidence="2">
    <location>
        <begin position="18"/>
        <end position="292"/>
    </location>
</feature>
<dbReference type="Pfam" id="PF12919">
    <property type="entry name" value="TcdA_TcdB"/>
    <property type="match status" value="1"/>
</dbReference>
<dbReference type="EMBL" id="JAZDQP010000005">
    <property type="protein sequence ID" value="MEE1866471.1"/>
    <property type="molecule type" value="Genomic_DNA"/>
</dbReference>
<protein>
    <submittedName>
        <fullName evidence="3">DUF6543 domain-containing protein</fullName>
    </submittedName>
</protein>
<dbReference type="AlphaFoldDB" id="A0AB35WP74"/>
<evidence type="ECO:0000313" key="4">
    <source>
        <dbReference type="Proteomes" id="UP001307839"/>
    </source>
</evidence>
<accession>A0AB35WP74</accession>
<organism evidence="3 4">
    <name type="scientific">Pseudomonas auratipiscis</name>
    <dbReference type="NCBI Taxonomy" id="3115853"/>
    <lineage>
        <taxon>Bacteria</taxon>
        <taxon>Pseudomonadati</taxon>
        <taxon>Pseudomonadota</taxon>
        <taxon>Gammaproteobacteria</taxon>
        <taxon>Pseudomonadales</taxon>
        <taxon>Pseudomonadaceae</taxon>
        <taxon>Pseudomonas</taxon>
    </lineage>
</organism>
<dbReference type="Pfam" id="PF20178">
    <property type="entry name" value="ToxA_N"/>
    <property type="match status" value="1"/>
</dbReference>
<dbReference type="Gene3D" id="3.90.550.20">
    <property type="match status" value="1"/>
</dbReference>
<feature type="domain" description="GT44" evidence="1">
    <location>
        <begin position="646"/>
        <end position="748"/>
    </location>
</feature>
<proteinExistence type="predicted"/>
<reference evidence="3 4" key="1">
    <citation type="submission" date="2024-01" db="EMBL/GenBank/DDBJ databases">
        <title>Unpublished Manusciprt.</title>
        <authorList>
            <person name="Duman M."/>
            <person name="Valdes E.G."/>
            <person name="Ajmi N."/>
            <person name="Altun S."/>
            <person name="Saticioglu I.B."/>
        </authorList>
    </citation>
    <scope>NUCLEOTIDE SEQUENCE [LARGE SCALE GENOMIC DNA]</scope>
    <source>
        <strain evidence="3 4">120P</strain>
    </source>
</reference>
<sequence length="923" mass="102904">MPTTCINSAGVQYIRDHLAHVPRPDREAARAIQRWLVGNNLTLDADQVDIVTLHYQPDGPNGYRAVITQRMSLTQAVLSNWQGESNNDVFGTLFSTPWAGAFPNGSVRIVERLSDPGLNHYGASFQVFNGLFRRTEPARYDASTHVQFPAEGFQLFIETLDFQKHYKATLDSYWRDHLEGHRVSAKLNFVAACNKQVVEGTLSDAARKLVWRTAGLAPRGRKLRLSTLSVYGYAATDLLYINDASSDLTVLYMPGNSSPLLEFASQAQLKDWFGQQCQDPRKRQALKQHFNMADGPDGLDFSGLDTALAGLGDYPAVHRLPPERPGFTTDGRWAPRDYVNYRPRKYNPKLTGDVFQALAERQRARSYADADFIITSNSEVTKARWRGYLTSTLNLLTPLVFVMPELGVLFALGGIAQMGLGLDQTINGKNADEQADGVGNVIYGLFNATPLAVEGLAKRGALFRVQSEGFVPPMRINEQWGYPLGPIDPPRLPQLDIAPYFHSPNRILPLENSDIAVANAVKRRPRYSRSLDRLSGVYEPQPGYGINLELVYDMEFDLFLDATTENEVQPSYFTVNTESHTLQCANPQTRAVTNQMRTATLRALGIDMPLPAQLPVLTQDIRPIPKTITSLWVGDKVINSELVANLAQNVDRLKNSAYQYRLYLSKLNPSAYAENVRQLSAQVPGLTVLPLEEQPFFSAFEQSKNFDQYQAALDGNGGVASNYASASDVLRFSMLHHEGGLYMDVDDLLLEAGAADPACAGSQPACLTEAIDEVALTTTKTGLLLHPPMSNERLGMNQLFNNSMIGSHSGNPTLLAICDEMHGRYQSKMDFYHHKPNPVDDPKGFAEYAHRLSWLTGPGMLTDMVDRLLPDLGRLRQFRNLYMIPRTKSWLYMDLEAWKLAENQLLPLDRFAKVGGQHSWAHT</sequence>